<protein>
    <submittedName>
        <fullName evidence="2">ROK family protein</fullName>
    </submittedName>
</protein>
<dbReference type="InterPro" id="IPR049874">
    <property type="entry name" value="ROK_cs"/>
</dbReference>
<dbReference type="PANTHER" id="PTHR18964:SF149">
    <property type="entry name" value="BIFUNCTIONAL UDP-N-ACETYLGLUCOSAMINE 2-EPIMERASE_N-ACETYLMANNOSAMINE KINASE"/>
    <property type="match status" value="1"/>
</dbReference>
<dbReference type="PROSITE" id="PS01125">
    <property type="entry name" value="ROK"/>
    <property type="match status" value="1"/>
</dbReference>
<name>A0A926E7Y5_9FIRM</name>
<dbReference type="InterPro" id="IPR043129">
    <property type="entry name" value="ATPase_NBD"/>
</dbReference>
<dbReference type="Proteomes" id="UP000660861">
    <property type="component" value="Unassembled WGS sequence"/>
</dbReference>
<dbReference type="AlphaFoldDB" id="A0A926E7Y5"/>
<evidence type="ECO:0000313" key="3">
    <source>
        <dbReference type="Proteomes" id="UP000660861"/>
    </source>
</evidence>
<dbReference type="Pfam" id="PF00480">
    <property type="entry name" value="ROK"/>
    <property type="match status" value="1"/>
</dbReference>
<dbReference type="RefSeq" id="WP_262396622.1">
    <property type="nucleotide sequence ID" value="NZ_JACRTC010000001.1"/>
</dbReference>
<keyword evidence="3" id="KW-1185">Reference proteome</keyword>
<reference evidence="2" key="1">
    <citation type="submission" date="2020-08" db="EMBL/GenBank/DDBJ databases">
        <title>Genome public.</title>
        <authorList>
            <person name="Liu C."/>
            <person name="Sun Q."/>
        </authorList>
    </citation>
    <scope>NUCLEOTIDE SEQUENCE</scope>
    <source>
        <strain evidence="2">NSJ-54</strain>
    </source>
</reference>
<proteinExistence type="inferred from homology"/>
<dbReference type="InterPro" id="IPR000600">
    <property type="entry name" value="ROK"/>
</dbReference>
<dbReference type="EMBL" id="JACRTC010000001">
    <property type="protein sequence ID" value="MBC8569525.1"/>
    <property type="molecule type" value="Genomic_DNA"/>
</dbReference>
<gene>
    <name evidence="2" type="ORF">H8709_01600</name>
</gene>
<evidence type="ECO:0000313" key="2">
    <source>
        <dbReference type="EMBL" id="MBC8569525.1"/>
    </source>
</evidence>
<organism evidence="2 3">
    <name type="scientific">Zongyangia hominis</name>
    <dbReference type="NCBI Taxonomy" id="2763677"/>
    <lineage>
        <taxon>Bacteria</taxon>
        <taxon>Bacillati</taxon>
        <taxon>Bacillota</taxon>
        <taxon>Clostridia</taxon>
        <taxon>Eubacteriales</taxon>
        <taxon>Oscillospiraceae</taxon>
        <taxon>Zongyangia</taxon>
    </lineage>
</organism>
<dbReference type="SUPFAM" id="SSF53067">
    <property type="entry name" value="Actin-like ATPase domain"/>
    <property type="match status" value="1"/>
</dbReference>
<dbReference type="Gene3D" id="3.30.420.40">
    <property type="match status" value="2"/>
</dbReference>
<evidence type="ECO:0000256" key="1">
    <source>
        <dbReference type="ARBA" id="ARBA00006479"/>
    </source>
</evidence>
<comment type="similarity">
    <text evidence="1">Belongs to the ROK (NagC/XylR) family.</text>
</comment>
<accession>A0A926E7Y5</accession>
<sequence>MKYYIGIDLGGTNIAVGVVDENYNIVGRAKLKTNIPRPAEEVCADMAKASRMAVEDAGLTMDDIEWVGVDTPGTVDTETGMLIYANNLFFHNVPMGPYLSEALGKPVFIENDANAAAYGEALAGGAKGKQDVIVITLGTGVGGGVIIDGKIYAGFNHGGAELGHMAIVKGGRQCTCGRKGCFETYSSATGLINTTKKYMEKYKDSLMWKLCGGDLDKVSGRTAFQAMKQGDKAGKECVDEYIEYMAYGLASIVNIFQPEVVCIGGGISKEGETLLAPLRELIAKEDYCRTSKKRVSIVAATLGNDAGIIGAAFLGRLQ</sequence>
<comment type="caution">
    <text evidence="2">The sequence shown here is derived from an EMBL/GenBank/DDBJ whole genome shotgun (WGS) entry which is preliminary data.</text>
</comment>
<dbReference type="PANTHER" id="PTHR18964">
    <property type="entry name" value="ROK (REPRESSOR, ORF, KINASE) FAMILY"/>
    <property type="match status" value="1"/>
</dbReference>